<dbReference type="AlphaFoldDB" id="A0A093RSV2"/>
<protein>
    <submittedName>
        <fullName evidence="1">Uncharacterized protein</fullName>
    </submittedName>
</protein>
<dbReference type="STRING" id="55207.KP22_15910"/>
<name>A0A093RSV2_9GAMM</name>
<dbReference type="Proteomes" id="UP000032874">
    <property type="component" value="Unassembled WGS sequence"/>
</dbReference>
<dbReference type="NCBIfam" id="NF041551">
    <property type="entry name" value="YlcI_YnfO_N"/>
    <property type="match status" value="1"/>
</dbReference>
<proteinExistence type="predicted"/>
<evidence type="ECO:0000313" key="2">
    <source>
        <dbReference type="Proteomes" id="UP000032874"/>
    </source>
</evidence>
<evidence type="ECO:0000313" key="1">
    <source>
        <dbReference type="EMBL" id="KFX03559.1"/>
    </source>
</evidence>
<accession>A0A093RSV2</accession>
<comment type="caution">
    <text evidence="1">The sequence shown here is derived from an EMBL/GenBank/DDBJ whole genome shotgun (WGS) entry which is preliminary data.</text>
</comment>
<reference evidence="1 2" key="1">
    <citation type="submission" date="2014-08" db="EMBL/GenBank/DDBJ databases">
        <title>Genome sequences of NCPPB Pectobacterium isolates.</title>
        <authorList>
            <person name="Glover R.H."/>
            <person name="Sapp M."/>
            <person name="Elphinstone J."/>
        </authorList>
    </citation>
    <scope>NUCLEOTIDE SEQUENCE [LARGE SCALE GENOMIC DNA]</scope>
    <source>
        <strain evidence="1 2">NCPPB 2795</strain>
    </source>
</reference>
<sequence length="61" mass="6887">MATKSVNAKSKRFDVRVPHNIADAVERLKEDGESTGQFVVTALEGEIKRRQRKQARTESES</sequence>
<gene>
    <name evidence="1" type="ORF">KP22_15910</name>
</gene>
<organism evidence="1 2">
    <name type="scientific">Pectobacterium betavasculorum</name>
    <dbReference type="NCBI Taxonomy" id="55207"/>
    <lineage>
        <taxon>Bacteria</taxon>
        <taxon>Pseudomonadati</taxon>
        <taxon>Pseudomonadota</taxon>
        <taxon>Gammaproteobacteria</taxon>
        <taxon>Enterobacterales</taxon>
        <taxon>Pectobacteriaceae</taxon>
        <taxon>Pectobacterium</taxon>
    </lineage>
</organism>
<dbReference type="RefSeq" id="WP_039325137.1">
    <property type="nucleotide sequence ID" value="NZ_JQHM01000008.1"/>
</dbReference>
<dbReference type="eggNOG" id="ENOG5033KMM">
    <property type="taxonomic scope" value="Bacteria"/>
</dbReference>
<dbReference type="EMBL" id="JQHM01000008">
    <property type="protein sequence ID" value="KFX03559.1"/>
    <property type="molecule type" value="Genomic_DNA"/>
</dbReference>